<keyword evidence="8" id="KW-1133">Transmembrane helix</keyword>
<evidence type="ECO:0000256" key="6">
    <source>
        <dbReference type="ARBA" id="ARBA00022777"/>
    </source>
</evidence>
<dbReference type="InterPro" id="IPR005467">
    <property type="entry name" value="His_kinase_dom"/>
</dbReference>
<dbReference type="AlphaFoldDB" id="A0A1G6A0H1"/>
<keyword evidence="13" id="KW-1185">Reference proteome</keyword>
<dbReference type="SUPFAM" id="SSF55874">
    <property type="entry name" value="ATPase domain of HSP90 chaperone/DNA topoisomerase II/histidine kinase"/>
    <property type="match status" value="1"/>
</dbReference>
<dbReference type="PROSITE" id="PS50885">
    <property type="entry name" value="HAMP"/>
    <property type="match status" value="1"/>
</dbReference>
<dbReference type="InterPro" id="IPR036097">
    <property type="entry name" value="HisK_dim/P_sf"/>
</dbReference>
<dbReference type="CDD" id="cd00156">
    <property type="entry name" value="REC"/>
    <property type="match status" value="1"/>
</dbReference>
<dbReference type="SMART" id="SM00304">
    <property type="entry name" value="HAMP"/>
    <property type="match status" value="1"/>
</dbReference>
<dbReference type="Gene3D" id="1.10.287.130">
    <property type="match status" value="1"/>
</dbReference>
<dbReference type="GO" id="GO:0000155">
    <property type="term" value="F:phosphorelay sensor kinase activity"/>
    <property type="evidence" value="ECO:0007669"/>
    <property type="project" value="InterPro"/>
</dbReference>
<dbReference type="STRING" id="617002.SAMN05660653_00026"/>
<feature type="domain" description="Response regulatory" evidence="10">
    <location>
        <begin position="788"/>
        <end position="904"/>
    </location>
</feature>
<dbReference type="PROSITE" id="PS50109">
    <property type="entry name" value="HIS_KIN"/>
    <property type="match status" value="1"/>
</dbReference>
<keyword evidence="8" id="KW-0472">Membrane</keyword>
<dbReference type="SMART" id="SM00387">
    <property type="entry name" value="HATPase_c"/>
    <property type="match status" value="1"/>
</dbReference>
<dbReference type="PROSITE" id="PS50110">
    <property type="entry name" value="RESPONSE_REGULATORY"/>
    <property type="match status" value="1"/>
</dbReference>
<keyword evidence="5" id="KW-0808">Transferase</keyword>
<dbReference type="SMART" id="SM00448">
    <property type="entry name" value="REC"/>
    <property type="match status" value="1"/>
</dbReference>
<dbReference type="InterPro" id="IPR036890">
    <property type="entry name" value="HATPase_C_sf"/>
</dbReference>
<dbReference type="CDD" id="cd06225">
    <property type="entry name" value="HAMP"/>
    <property type="match status" value="1"/>
</dbReference>
<organism evidence="12 13">
    <name type="scientific">Desulfonatronum thiosulfatophilum</name>
    <dbReference type="NCBI Taxonomy" id="617002"/>
    <lineage>
        <taxon>Bacteria</taxon>
        <taxon>Pseudomonadati</taxon>
        <taxon>Thermodesulfobacteriota</taxon>
        <taxon>Desulfovibrionia</taxon>
        <taxon>Desulfovibrionales</taxon>
        <taxon>Desulfonatronaceae</taxon>
        <taxon>Desulfonatronum</taxon>
    </lineage>
</organism>
<dbReference type="PANTHER" id="PTHR43065">
    <property type="entry name" value="SENSOR HISTIDINE KINASE"/>
    <property type="match status" value="1"/>
</dbReference>
<feature type="domain" description="HAMP" evidence="11">
    <location>
        <begin position="327"/>
        <end position="379"/>
    </location>
</feature>
<dbReference type="Pfam" id="PF12860">
    <property type="entry name" value="PAS_7"/>
    <property type="match status" value="1"/>
</dbReference>
<dbReference type="InterPro" id="IPR004358">
    <property type="entry name" value="Sig_transdc_His_kin-like_C"/>
</dbReference>
<evidence type="ECO:0000256" key="1">
    <source>
        <dbReference type="ARBA" id="ARBA00000085"/>
    </source>
</evidence>
<dbReference type="InterPro" id="IPR003660">
    <property type="entry name" value="HAMP_dom"/>
</dbReference>
<gene>
    <name evidence="12" type="ORF">SAMN05660653_00026</name>
</gene>
<dbReference type="GO" id="GO:0016020">
    <property type="term" value="C:membrane"/>
    <property type="evidence" value="ECO:0007669"/>
    <property type="project" value="UniProtKB-SubCell"/>
</dbReference>
<sequence length="908" mass="102159">MKMRDAVVRRWRSAPIGFKFGAIMAFMMFLILFTAVIGSIALRMTLNHVESVILTSTEIRELTMEIDRELQHARQLERAFFMQWPRIGFEQAMESSGYEAKQRIRKVIELTGSLRNKLDNSAISRELQEAVLHLEFYLSAAERYAGTFGDAVILVSELARQETGRQTNLAVLSDIFIERIEMLQATDMLLLFRTYQTWQNLYLGTRQRPDMQSALNALKPLQETILSSPDLTEISRQDLLNILVALEYVIAQILELDWQLEDKFREFDLQISALTPISEQLTSLARLEVDRARDGIDKTRWNTTLLLFLAVLFAMALGMSTALVMHRSITRKFAALTLSADRLRGGDFQARATVRSSDEIGRLAETFNTMAERISNLMHDLQQRFEMSQIRLFQGIESIEEGFALFDKRDGLVTANRNVIKLLPPTGHVLRPGATFRECLASVIDAGLFRGERASVWMATQLQMFRRGAGSDELRLTSGRVLKIRYSRTQHHETVVLLEDVTERVRMEEQRLDMERQLLHAQKLESLGVLAGGIAHDFNNLLSAMMGNMELALALPSLEDPARKRILQAHTAARRAADLTRQMLAYSGKGGFEVRPLMLNDLVQDNVHIFRTALPKNIRLILNLAPSLPLIRADSGQIQQVIMNLITNAAEAIGDQPGTMTLSTRVRYCDADCIHRSRTTEKPAPGWHVLLAVQDSGDGMSDEILTRLFDPFFSTKFTGRGLGLSAVLGIIRGHRGGIIVESSPGSGTTFEVLFPLDESVIRNTLNDGEPPVGEESVLPEMNSTIPELVLVVDDEEMVRELSVEALQHLGYSVLVAEDGLDGVRIFKEYQEHIGCVILDLMMPNMDGVTAFAELRKIRKDIPVILCSGYSPQETEQRFAGDRPTAFLQKPFSIKALQKTLQTAFNSYS</sequence>
<dbReference type="PANTHER" id="PTHR43065:SF42">
    <property type="entry name" value="TWO-COMPONENT SENSOR PPRA"/>
    <property type="match status" value="1"/>
</dbReference>
<evidence type="ECO:0000256" key="4">
    <source>
        <dbReference type="ARBA" id="ARBA00022553"/>
    </source>
</evidence>
<dbReference type="SUPFAM" id="SSF158472">
    <property type="entry name" value="HAMP domain-like"/>
    <property type="match status" value="1"/>
</dbReference>
<evidence type="ECO:0000259" key="9">
    <source>
        <dbReference type="PROSITE" id="PS50109"/>
    </source>
</evidence>
<name>A0A1G6A0H1_9BACT</name>
<keyword evidence="8" id="KW-0812">Transmembrane</keyword>
<evidence type="ECO:0000259" key="11">
    <source>
        <dbReference type="PROSITE" id="PS50885"/>
    </source>
</evidence>
<dbReference type="EC" id="2.7.13.3" evidence="3"/>
<proteinExistence type="predicted"/>
<dbReference type="Gene3D" id="6.10.340.10">
    <property type="match status" value="1"/>
</dbReference>
<evidence type="ECO:0000256" key="5">
    <source>
        <dbReference type="ARBA" id="ARBA00022679"/>
    </source>
</evidence>
<evidence type="ECO:0000256" key="7">
    <source>
        <dbReference type="PROSITE-ProRule" id="PRU00169"/>
    </source>
</evidence>
<accession>A0A1G6A0H1</accession>
<feature type="modified residue" description="4-aspartylphosphate" evidence="7">
    <location>
        <position position="839"/>
    </location>
</feature>
<keyword evidence="4 7" id="KW-0597">Phosphoprotein</keyword>
<dbReference type="SUPFAM" id="SSF52172">
    <property type="entry name" value="CheY-like"/>
    <property type="match status" value="1"/>
</dbReference>
<feature type="transmembrane region" description="Helical" evidence="8">
    <location>
        <begin position="305"/>
        <end position="325"/>
    </location>
</feature>
<protein>
    <recommendedName>
        <fullName evidence="3">histidine kinase</fullName>
        <ecNumber evidence="3">2.7.13.3</ecNumber>
    </recommendedName>
</protein>
<evidence type="ECO:0000256" key="2">
    <source>
        <dbReference type="ARBA" id="ARBA00004370"/>
    </source>
</evidence>
<evidence type="ECO:0000256" key="3">
    <source>
        <dbReference type="ARBA" id="ARBA00012438"/>
    </source>
</evidence>
<evidence type="ECO:0000313" key="13">
    <source>
        <dbReference type="Proteomes" id="UP000198771"/>
    </source>
</evidence>
<evidence type="ECO:0000259" key="10">
    <source>
        <dbReference type="PROSITE" id="PS50110"/>
    </source>
</evidence>
<comment type="catalytic activity">
    <reaction evidence="1">
        <text>ATP + protein L-histidine = ADP + protein N-phospho-L-histidine.</text>
        <dbReference type="EC" id="2.7.13.3"/>
    </reaction>
</comment>
<comment type="subcellular location">
    <subcellularLocation>
        <location evidence="2">Membrane</location>
    </subcellularLocation>
</comment>
<evidence type="ECO:0000256" key="8">
    <source>
        <dbReference type="SAM" id="Phobius"/>
    </source>
</evidence>
<dbReference type="InterPro" id="IPR001789">
    <property type="entry name" value="Sig_transdc_resp-reg_receiver"/>
</dbReference>
<dbReference type="Gene3D" id="3.40.50.2300">
    <property type="match status" value="1"/>
</dbReference>
<dbReference type="PRINTS" id="PR00344">
    <property type="entry name" value="BCTRLSENSOR"/>
</dbReference>
<feature type="domain" description="Histidine kinase" evidence="9">
    <location>
        <begin position="533"/>
        <end position="758"/>
    </location>
</feature>
<keyword evidence="6 12" id="KW-0418">Kinase</keyword>
<dbReference type="Pfam" id="PF00672">
    <property type="entry name" value="HAMP"/>
    <property type="match status" value="1"/>
</dbReference>
<dbReference type="RefSeq" id="WP_092115997.1">
    <property type="nucleotide sequence ID" value="NZ_FMXO01000001.1"/>
</dbReference>
<dbReference type="Pfam" id="PF02518">
    <property type="entry name" value="HATPase_c"/>
    <property type="match status" value="1"/>
</dbReference>
<dbReference type="InterPro" id="IPR003594">
    <property type="entry name" value="HATPase_dom"/>
</dbReference>
<dbReference type="Proteomes" id="UP000198771">
    <property type="component" value="Unassembled WGS sequence"/>
</dbReference>
<evidence type="ECO:0000313" key="12">
    <source>
        <dbReference type="EMBL" id="SDB01810.1"/>
    </source>
</evidence>
<dbReference type="InterPro" id="IPR011006">
    <property type="entry name" value="CheY-like_superfamily"/>
</dbReference>
<dbReference type="Pfam" id="PF00072">
    <property type="entry name" value="Response_reg"/>
    <property type="match status" value="1"/>
</dbReference>
<dbReference type="SMART" id="SM00388">
    <property type="entry name" value="HisKA"/>
    <property type="match status" value="1"/>
</dbReference>
<dbReference type="Gene3D" id="3.30.565.10">
    <property type="entry name" value="Histidine kinase-like ATPase, C-terminal domain"/>
    <property type="match status" value="1"/>
</dbReference>
<dbReference type="CDD" id="cd00082">
    <property type="entry name" value="HisKA"/>
    <property type="match status" value="1"/>
</dbReference>
<feature type="transmembrane region" description="Helical" evidence="8">
    <location>
        <begin position="20"/>
        <end position="42"/>
    </location>
</feature>
<dbReference type="SUPFAM" id="SSF47384">
    <property type="entry name" value="Homodimeric domain of signal transducing histidine kinase"/>
    <property type="match status" value="1"/>
</dbReference>
<reference evidence="12 13" key="1">
    <citation type="submission" date="2016-10" db="EMBL/GenBank/DDBJ databases">
        <authorList>
            <person name="de Groot N.N."/>
        </authorList>
    </citation>
    <scope>NUCLEOTIDE SEQUENCE [LARGE SCALE GENOMIC DNA]</scope>
    <source>
        <strain evidence="12 13">ASO4-2</strain>
    </source>
</reference>
<dbReference type="InterPro" id="IPR003661">
    <property type="entry name" value="HisK_dim/P_dom"/>
</dbReference>
<dbReference type="EMBL" id="FMXO01000001">
    <property type="protein sequence ID" value="SDB01810.1"/>
    <property type="molecule type" value="Genomic_DNA"/>
</dbReference>